<name>A0A914YKU9_9BILA</name>
<organism evidence="3 4">
    <name type="scientific">Panagrolaimus superbus</name>
    <dbReference type="NCBI Taxonomy" id="310955"/>
    <lineage>
        <taxon>Eukaryota</taxon>
        <taxon>Metazoa</taxon>
        <taxon>Ecdysozoa</taxon>
        <taxon>Nematoda</taxon>
        <taxon>Chromadorea</taxon>
        <taxon>Rhabditida</taxon>
        <taxon>Tylenchina</taxon>
        <taxon>Panagrolaimomorpha</taxon>
        <taxon>Panagrolaimoidea</taxon>
        <taxon>Panagrolaimidae</taxon>
        <taxon>Panagrolaimus</taxon>
    </lineage>
</organism>
<feature type="compositionally biased region" description="Basic and acidic residues" evidence="1">
    <location>
        <begin position="1"/>
        <end position="16"/>
    </location>
</feature>
<feature type="region of interest" description="Disordered" evidence="1">
    <location>
        <begin position="1"/>
        <end position="57"/>
    </location>
</feature>
<dbReference type="PANTHER" id="PTHR31751:SF42">
    <property type="entry name" value="PROTEIN CBG10204"/>
    <property type="match status" value="1"/>
</dbReference>
<feature type="domain" description="Mutator-like transposase" evidence="2">
    <location>
        <begin position="120"/>
        <end position="267"/>
    </location>
</feature>
<evidence type="ECO:0000313" key="4">
    <source>
        <dbReference type="WBParaSite" id="PSU_v2.g20158.t1"/>
    </source>
</evidence>
<sequence>MPKRTQETRGVLKELHGNISLPHIPSTRSQRLNPPGPSPSAQITSSPQDMDYTDNFDQDVYENSDTEQHRLDAVSMEILDDGLEYSAKKAAAEVPNFLLAEGKQLMELFKFCFDCGSSVTAEKKIQTCGTAVIIKFFCNRCKCYKKWRSQSRIGDTKRYIGNVLVPSTAVTTPISHSALLQFSKTLGLPMIKWSAFNLVARNTFTVIDEEYSKMKTEIINDLLEKQNNGEETKVCADAQFDSRGYSAKQGWETIMCAKTKRVIAGHVLENKETGGNSSAMEVEGLRRGLQELSDLGINVSHLTTDRSKSVASMATKLKTAPEMIVWLSPILNHLWHSVTFAEGDGKLCAELMNT</sequence>
<dbReference type="InterPro" id="IPR049012">
    <property type="entry name" value="Mutator_transp_dom"/>
</dbReference>
<reference evidence="4" key="1">
    <citation type="submission" date="2022-11" db="UniProtKB">
        <authorList>
            <consortium name="WormBaseParasite"/>
        </authorList>
    </citation>
    <scope>IDENTIFICATION</scope>
</reference>
<evidence type="ECO:0000256" key="1">
    <source>
        <dbReference type="SAM" id="MobiDB-lite"/>
    </source>
</evidence>
<keyword evidence="3" id="KW-1185">Reference proteome</keyword>
<dbReference type="AlphaFoldDB" id="A0A914YKU9"/>
<protein>
    <submittedName>
        <fullName evidence="4">RNase H type-1 domain-containing protein</fullName>
    </submittedName>
</protein>
<feature type="compositionally biased region" description="Polar residues" evidence="1">
    <location>
        <begin position="39"/>
        <end position="48"/>
    </location>
</feature>
<accession>A0A914YKU9</accession>
<evidence type="ECO:0000313" key="3">
    <source>
        <dbReference type="Proteomes" id="UP000887577"/>
    </source>
</evidence>
<dbReference type="Proteomes" id="UP000887577">
    <property type="component" value="Unplaced"/>
</dbReference>
<dbReference type="Pfam" id="PF20700">
    <property type="entry name" value="Mutator"/>
    <property type="match status" value="1"/>
</dbReference>
<evidence type="ECO:0000259" key="2">
    <source>
        <dbReference type="Pfam" id="PF20700"/>
    </source>
</evidence>
<proteinExistence type="predicted"/>
<dbReference type="WBParaSite" id="PSU_v2.g20158.t1">
    <property type="protein sequence ID" value="PSU_v2.g20158.t1"/>
    <property type="gene ID" value="PSU_v2.g20158"/>
</dbReference>
<dbReference type="PANTHER" id="PTHR31751">
    <property type="entry name" value="SI:CH211-108C17.2-RELATED-RELATED"/>
    <property type="match status" value="1"/>
</dbReference>